<feature type="region of interest" description="Disordered" evidence="1">
    <location>
        <begin position="65"/>
        <end position="124"/>
    </location>
</feature>
<organism evidence="2 3">
    <name type="scientific">Conoideocrella luteorostrata</name>
    <dbReference type="NCBI Taxonomy" id="1105319"/>
    <lineage>
        <taxon>Eukaryota</taxon>
        <taxon>Fungi</taxon>
        <taxon>Dikarya</taxon>
        <taxon>Ascomycota</taxon>
        <taxon>Pezizomycotina</taxon>
        <taxon>Sordariomycetes</taxon>
        <taxon>Hypocreomycetidae</taxon>
        <taxon>Hypocreales</taxon>
        <taxon>Clavicipitaceae</taxon>
        <taxon>Conoideocrella</taxon>
    </lineage>
</organism>
<feature type="compositionally biased region" description="Polar residues" evidence="1">
    <location>
        <begin position="85"/>
        <end position="97"/>
    </location>
</feature>
<dbReference type="AlphaFoldDB" id="A0AAJ0CYW6"/>
<keyword evidence="3" id="KW-1185">Reference proteome</keyword>
<comment type="caution">
    <text evidence="2">The sequence shown here is derived from an EMBL/GenBank/DDBJ whole genome shotgun (WGS) entry which is preliminary data.</text>
</comment>
<proteinExistence type="predicted"/>
<protein>
    <submittedName>
        <fullName evidence="2">Uncharacterized protein</fullName>
    </submittedName>
</protein>
<evidence type="ECO:0000313" key="2">
    <source>
        <dbReference type="EMBL" id="KAK2612020.1"/>
    </source>
</evidence>
<accession>A0AAJ0CYW6</accession>
<evidence type="ECO:0000313" key="3">
    <source>
        <dbReference type="Proteomes" id="UP001251528"/>
    </source>
</evidence>
<feature type="compositionally biased region" description="Polar residues" evidence="1">
    <location>
        <begin position="105"/>
        <end position="116"/>
    </location>
</feature>
<gene>
    <name evidence="2" type="ORF">QQS21_001985</name>
</gene>
<name>A0AAJ0CYW6_9HYPO</name>
<reference evidence="2" key="1">
    <citation type="submission" date="2023-06" db="EMBL/GenBank/DDBJ databases">
        <title>Conoideocrella luteorostrata (Hypocreales: Clavicipitaceae), a potential biocontrol fungus for elongate hemlock scale in United States Christmas tree production areas.</title>
        <authorList>
            <person name="Barrett H."/>
            <person name="Lovett B."/>
            <person name="Macias A.M."/>
            <person name="Stajich J.E."/>
            <person name="Kasson M.T."/>
        </authorList>
    </citation>
    <scope>NUCLEOTIDE SEQUENCE</scope>
    <source>
        <strain evidence="2">ARSEF 14590</strain>
    </source>
</reference>
<dbReference type="Proteomes" id="UP001251528">
    <property type="component" value="Unassembled WGS sequence"/>
</dbReference>
<dbReference type="EMBL" id="JASWJB010000022">
    <property type="protein sequence ID" value="KAK2612020.1"/>
    <property type="molecule type" value="Genomic_DNA"/>
</dbReference>
<evidence type="ECO:0000256" key="1">
    <source>
        <dbReference type="SAM" id="MobiDB-lite"/>
    </source>
</evidence>
<sequence length="124" mass="13590">MPFAVADFDSSRLITQLHQFFTLSNMIAVVWAPRVYCGDCGEALCTKGLNQVYCALVKRRPAHREGSAYKHGTPDVFPNPVIGTKEQSAPSSENAMTMSKGPFERTQSARFSTAYSAPSDVPSR</sequence>